<dbReference type="Pfam" id="PF01555">
    <property type="entry name" value="N6_N4_Mtase"/>
    <property type="match status" value="1"/>
</dbReference>
<keyword evidence="4" id="KW-0949">S-adenosyl-L-methionine</keyword>
<dbReference type="GO" id="GO:0003677">
    <property type="term" value="F:DNA binding"/>
    <property type="evidence" value="ECO:0007669"/>
    <property type="project" value="InterPro"/>
</dbReference>
<dbReference type="InterPro" id="IPR002052">
    <property type="entry name" value="DNA_methylase_N6_adenine_CS"/>
</dbReference>
<dbReference type="PROSITE" id="PS00092">
    <property type="entry name" value="N6_MTASE"/>
    <property type="match status" value="1"/>
</dbReference>
<dbReference type="InterPro" id="IPR002295">
    <property type="entry name" value="N4/N6-MTase_EcoPI_Mod-like"/>
</dbReference>
<protein>
    <recommendedName>
        <fullName evidence="5">DNA methylase N-4/N-6 domain-containing protein</fullName>
    </recommendedName>
</protein>
<evidence type="ECO:0000256" key="1">
    <source>
        <dbReference type="ARBA" id="ARBA00006594"/>
    </source>
</evidence>
<proteinExistence type="inferred from homology"/>
<reference evidence="6 7" key="1">
    <citation type="submission" date="2019-07" db="EMBL/GenBank/DDBJ databases">
        <title>Whole genome shotgun sequence of Meiothermus hypogaeus NBRC 106114.</title>
        <authorList>
            <person name="Hosoyama A."/>
            <person name="Uohara A."/>
            <person name="Ohji S."/>
            <person name="Ichikawa N."/>
        </authorList>
    </citation>
    <scope>NUCLEOTIDE SEQUENCE [LARGE SCALE GENOMIC DNA]</scope>
    <source>
        <strain evidence="6 7">NBRC 106114</strain>
    </source>
</reference>
<evidence type="ECO:0000256" key="4">
    <source>
        <dbReference type="ARBA" id="ARBA00022691"/>
    </source>
</evidence>
<dbReference type="OrthoDB" id="9800801at2"/>
<dbReference type="Gene3D" id="3.40.50.150">
    <property type="entry name" value="Vaccinia Virus protein VP39"/>
    <property type="match status" value="1"/>
</dbReference>
<evidence type="ECO:0000313" key="7">
    <source>
        <dbReference type="Proteomes" id="UP000321197"/>
    </source>
</evidence>
<evidence type="ECO:0000313" key="6">
    <source>
        <dbReference type="EMBL" id="GEM84807.1"/>
    </source>
</evidence>
<evidence type="ECO:0000259" key="5">
    <source>
        <dbReference type="Pfam" id="PF01555"/>
    </source>
</evidence>
<dbReference type="GO" id="GO:0032259">
    <property type="term" value="P:methylation"/>
    <property type="evidence" value="ECO:0007669"/>
    <property type="project" value="UniProtKB-KW"/>
</dbReference>
<dbReference type="InterPro" id="IPR002941">
    <property type="entry name" value="DNA_methylase_N4/N6"/>
</dbReference>
<dbReference type="InterPro" id="IPR029063">
    <property type="entry name" value="SAM-dependent_MTases_sf"/>
</dbReference>
<dbReference type="GO" id="GO:0008170">
    <property type="term" value="F:N-methyltransferase activity"/>
    <property type="evidence" value="ECO:0007669"/>
    <property type="project" value="InterPro"/>
</dbReference>
<dbReference type="SUPFAM" id="SSF53335">
    <property type="entry name" value="S-adenosyl-L-methionine-dependent methyltransferases"/>
    <property type="match status" value="1"/>
</dbReference>
<keyword evidence="2" id="KW-0489">Methyltransferase</keyword>
<dbReference type="EMBL" id="BJXL01000133">
    <property type="protein sequence ID" value="GEM84807.1"/>
    <property type="molecule type" value="Genomic_DNA"/>
</dbReference>
<sequence length="286" mass="32813">MKRIVQAECLAYIATLPEAAFPLIYLDPPFNTRKTQQRRRIRAVADAQGPRRGFAGRRYRTEELPAPVYPDRYDDFVAFLQPRLEQAYRLLTPQGSLFVHLDYREVHYVKVLLDQIFGRRSFINEIIWAYDYGGRSKNRWPAKHDTLLWYAKDPRRYTFNYEAIDRIPYLAPKMAGPEKAARGKTPTDVWWMTIVPTSSREKTGYPTQKPLRLLERIVRVHSNPGETVLDFFAGSGTTGEAAALNGRGFVLVDQSPGAVAVMQRRLAPFKPEIINPDAPHPVPQAR</sequence>
<organism evidence="6 7">
    <name type="scientific">Meiothermus hypogaeus NBRC 106114</name>
    <dbReference type="NCBI Taxonomy" id="1227553"/>
    <lineage>
        <taxon>Bacteria</taxon>
        <taxon>Thermotogati</taxon>
        <taxon>Deinococcota</taxon>
        <taxon>Deinococci</taxon>
        <taxon>Thermales</taxon>
        <taxon>Thermaceae</taxon>
        <taxon>Meiothermus</taxon>
    </lineage>
</organism>
<feature type="domain" description="DNA methylase N-4/N-6" evidence="5">
    <location>
        <begin position="23"/>
        <end position="261"/>
    </location>
</feature>
<name>A0A511R6D8_9DEIN</name>
<dbReference type="RefSeq" id="WP_119342253.1">
    <property type="nucleotide sequence ID" value="NZ_BJXL01000133.1"/>
</dbReference>
<dbReference type="AlphaFoldDB" id="A0A511R6D8"/>
<comment type="similarity">
    <text evidence="1">Belongs to the N(4)/N(6)-methyltransferase family.</text>
</comment>
<accession>A0A511R6D8</accession>
<comment type="caution">
    <text evidence="6">The sequence shown here is derived from an EMBL/GenBank/DDBJ whole genome shotgun (WGS) entry which is preliminary data.</text>
</comment>
<dbReference type="PRINTS" id="PR00506">
    <property type="entry name" value="D21N6MTFRASE"/>
</dbReference>
<keyword evidence="3" id="KW-0808">Transferase</keyword>
<dbReference type="Proteomes" id="UP000321197">
    <property type="component" value="Unassembled WGS sequence"/>
</dbReference>
<gene>
    <name evidence="6" type="ORF">MHY01S_29730</name>
</gene>
<evidence type="ECO:0000256" key="2">
    <source>
        <dbReference type="ARBA" id="ARBA00022603"/>
    </source>
</evidence>
<evidence type="ECO:0000256" key="3">
    <source>
        <dbReference type="ARBA" id="ARBA00022679"/>
    </source>
</evidence>